<evidence type="ECO:0000256" key="9">
    <source>
        <dbReference type="ARBA" id="ARBA00023288"/>
    </source>
</evidence>
<dbReference type="InterPro" id="IPR013083">
    <property type="entry name" value="Znf_RING/FYVE/PHD"/>
</dbReference>
<gene>
    <name evidence="14" type="ORF">MIMGU_mgv1a026781mg</name>
</gene>
<dbReference type="SMART" id="SM00184">
    <property type="entry name" value="RING"/>
    <property type="match status" value="1"/>
</dbReference>
<evidence type="ECO:0000256" key="5">
    <source>
        <dbReference type="ARBA" id="ARBA00022723"/>
    </source>
</evidence>
<dbReference type="InterPro" id="IPR045194">
    <property type="entry name" value="MGRN1/RNF157-like"/>
</dbReference>
<evidence type="ECO:0000313" key="14">
    <source>
        <dbReference type="EMBL" id="EYU37067.1"/>
    </source>
</evidence>
<dbReference type="EMBL" id="KI630574">
    <property type="protein sequence ID" value="EYU37067.1"/>
    <property type="molecule type" value="Genomic_DNA"/>
</dbReference>
<accession>A0A022R9Q4</accession>
<dbReference type="InterPro" id="IPR001841">
    <property type="entry name" value="Znf_RING"/>
</dbReference>
<dbReference type="InterPro" id="IPR058981">
    <property type="entry name" value="MGRN1/RNF157-like_N"/>
</dbReference>
<dbReference type="Proteomes" id="UP000030748">
    <property type="component" value="Unassembled WGS sequence"/>
</dbReference>
<dbReference type="EC" id="2.3.2.27" evidence="2"/>
<feature type="compositionally biased region" description="Pro residues" evidence="12">
    <location>
        <begin position="14"/>
        <end position="24"/>
    </location>
</feature>
<dbReference type="GO" id="GO:0061630">
    <property type="term" value="F:ubiquitin protein ligase activity"/>
    <property type="evidence" value="ECO:0000318"/>
    <property type="project" value="GO_Central"/>
</dbReference>
<dbReference type="Pfam" id="PF26192">
    <property type="entry name" value="RNF157-like_N"/>
    <property type="match status" value="1"/>
</dbReference>
<keyword evidence="6 11" id="KW-0863">Zinc-finger</keyword>
<keyword evidence="5" id="KW-0479">Metal-binding</keyword>
<dbReference type="GO" id="GO:0016567">
    <property type="term" value="P:protein ubiquitination"/>
    <property type="evidence" value="ECO:0000318"/>
    <property type="project" value="GO_Central"/>
</dbReference>
<dbReference type="AlphaFoldDB" id="A0A022R9Q4"/>
<comment type="catalytic activity">
    <reaction evidence="1">
        <text>S-ubiquitinyl-[E2 ubiquitin-conjugating enzyme]-L-cysteine + [acceptor protein]-L-lysine = [E2 ubiquitin-conjugating enzyme]-L-cysteine + N(6)-ubiquitinyl-[acceptor protein]-L-lysine.</text>
        <dbReference type="EC" id="2.3.2.27"/>
    </reaction>
</comment>
<comment type="similarity">
    <text evidence="10">Belongs to the RING-type zinc finger family. LOG2 subfamily.</text>
</comment>
<evidence type="ECO:0000256" key="7">
    <source>
        <dbReference type="ARBA" id="ARBA00022786"/>
    </source>
</evidence>
<evidence type="ECO:0000256" key="2">
    <source>
        <dbReference type="ARBA" id="ARBA00012483"/>
    </source>
</evidence>
<dbReference type="eggNOG" id="KOG4265">
    <property type="taxonomic scope" value="Eukaryota"/>
</dbReference>
<dbReference type="STRING" id="4155.A0A022R9Q4"/>
<evidence type="ECO:0000256" key="4">
    <source>
        <dbReference type="ARBA" id="ARBA00022707"/>
    </source>
</evidence>
<evidence type="ECO:0000256" key="11">
    <source>
        <dbReference type="PROSITE-ProRule" id="PRU00175"/>
    </source>
</evidence>
<evidence type="ECO:0000259" key="13">
    <source>
        <dbReference type="PROSITE" id="PS50089"/>
    </source>
</evidence>
<protein>
    <recommendedName>
        <fullName evidence="2">RING-type E3 ubiquitin transferase</fullName>
        <ecNumber evidence="2">2.3.2.27</ecNumber>
    </recommendedName>
</protein>
<evidence type="ECO:0000256" key="3">
    <source>
        <dbReference type="ARBA" id="ARBA00022679"/>
    </source>
</evidence>
<dbReference type="GO" id="GO:0008270">
    <property type="term" value="F:zinc ion binding"/>
    <property type="evidence" value="ECO:0007669"/>
    <property type="project" value="UniProtKB-KW"/>
</dbReference>
<evidence type="ECO:0000256" key="10">
    <source>
        <dbReference type="ARBA" id="ARBA00025721"/>
    </source>
</evidence>
<keyword evidence="8" id="KW-0862">Zinc</keyword>
<dbReference type="Pfam" id="PF13920">
    <property type="entry name" value="zf-C3HC4_3"/>
    <property type="match status" value="1"/>
</dbReference>
<keyword evidence="3" id="KW-0808">Transferase</keyword>
<feature type="domain" description="RING-type" evidence="13">
    <location>
        <begin position="203"/>
        <end position="242"/>
    </location>
</feature>
<feature type="non-terminal residue" evidence="14">
    <location>
        <position position="1"/>
    </location>
</feature>
<name>A0A022R9Q4_ERYGU</name>
<dbReference type="FunFam" id="3.30.40.10:FF:000115">
    <property type="entry name" value="probable E3 ubiquitin-protein ligase LOG2"/>
    <property type="match status" value="1"/>
</dbReference>
<organism evidence="14 15">
    <name type="scientific">Erythranthe guttata</name>
    <name type="common">Yellow monkey flower</name>
    <name type="synonym">Mimulus guttatus</name>
    <dbReference type="NCBI Taxonomy" id="4155"/>
    <lineage>
        <taxon>Eukaryota</taxon>
        <taxon>Viridiplantae</taxon>
        <taxon>Streptophyta</taxon>
        <taxon>Embryophyta</taxon>
        <taxon>Tracheophyta</taxon>
        <taxon>Spermatophyta</taxon>
        <taxon>Magnoliopsida</taxon>
        <taxon>eudicotyledons</taxon>
        <taxon>Gunneridae</taxon>
        <taxon>Pentapetalae</taxon>
        <taxon>asterids</taxon>
        <taxon>lamiids</taxon>
        <taxon>Lamiales</taxon>
        <taxon>Phrymaceae</taxon>
        <taxon>Erythranthe</taxon>
    </lineage>
</organism>
<dbReference type="FunFam" id="1.10.1170.10:FF:000002">
    <property type="entry name" value="Baculoviral IAP repeat containing 7"/>
    <property type="match status" value="1"/>
</dbReference>
<evidence type="ECO:0000256" key="6">
    <source>
        <dbReference type="ARBA" id="ARBA00022771"/>
    </source>
</evidence>
<evidence type="ECO:0000256" key="1">
    <source>
        <dbReference type="ARBA" id="ARBA00000900"/>
    </source>
</evidence>
<dbReference type="PANTHER" id="PTHR22996:SF4">
    <property type="entry name" value="E3 UBIQUITIN-PROTEIN LIGASE LUL4-RELATED"/>
    <property type="match status" value="1"/>
</dbReference>
<keyword evidence="15" id="KW-1185">Reference proteome</keyword>
<keyword evidence="4" id="KW-0519">Myristate</keyword>
<reference evidence="14 15" key="1">
    <citation type="journal article" date="2013" name="Proc. Natl. Acad. Sci. U.S.A.">
        <title>Fine-scale variation in meiotic recombination in Mimulus inferred from population shotgun sequencing.</title>
        <authorList>
            <person name="Hellsten U."/>
            <person name="Wright K.M."/>
            <person name="Jenkins J."/>
            <person name="Shu S."/>
            <person name="Yuan Y."/>
            <person name="Wessler S.R."/>
            <person name="Schmutz J."/>
            <person name="Willis J.H."/>
            <person name="Rokhsar D.S."/>
        </authorList>
    </citation>
    <scope>NUCLEOTIDE SEQUENCE [LARGE SCALE GENOMIC DNA]</scope>
    <source>
        <strain evidence="15">cv. DUN x IM62</strain>
    </source>
</reference>
<dbReference type="SUPFAM" id="SSF57850">
    <property type="entry name" value="RING/U-box"/>
    <property type="match status" value="1"/>
</dbReference>
<dbReference type="Gene3D" id="3.30.40.10">
    <property type="entry name" value="Zinc/RING finger domain, C3HC4 (zinc finger)"/>
    <property type="match status" value="1"/>
</dbReference>
<dbReference type="PANTHER" id="PTHR22996">
    <property type="entry name" value="MAHOGUNIN"/>
    <property type="match status" value="1"/>
</dbReference>
<evidence type="ECO:0000256" key="12">
    <source>
        <dbReference type="SAM" id="MobiDB-lite"/>
    </source>
</evidence>
<evidence type="ECO:0000313" key="15">
    <source>
        <dbReference type="Proteomes" id="UP000030748"/>
    </source>
</evidence>
<evidence type="ECO:0000256" key="8">
    <source>
        <dbReference type="ARBA" id="ARBA00022833"/>
    </source>
</evidence>
<feature type="region of interest" description="Disordered" evidence="12">
    <location>
        <begin position="1"/>
        <end position="24"/>
    </location>
</feature>
<dbReference type="PROSITE" id="PS50089">
    <property type="entry name" value="ZF_RING_2"/>
    <property type="match status" value="1"/>
</dbReference>
<sequence>LIRPMSQTSGQGPPSAPPLQLPPPPLQRAKLITNDVNVHKDTIRLQLDEFYPDCHLVSFTFDASVNGSITIFYFAEEGDECKFTPIHPEINPVKIQFRKGPGLKFCQPSGTGIDLGFFDIDELSKASLGGFVYPLVILAQSSTNNNAQITQAVLEKKNGKIFHVKVIKQILWAGGVCYELHDIYGGSGTNRASVSDAESENECIICFAEDKNTVVLPCRHMCMCGECAKDLRLKSNKCPICRQPIQELMEINFTKGFIAFSTLVFAQIVKTLRTSY</sequence>
<keyword evidence="7" id="KW-0833">Ubl conjugation pathway</keyword>
<proteinExistence type="inferred from homology"/>
<keyword evidence="9" id="KW-0449">Lipoprotein</keyword>